<evidence type="ECO:0000256" key="4">
    <source>
        <dbReference type="ARBA" id="ARBA00023002"/>
    </source>
</evidence>
<dbReference type="InterPro" id="IPR023753">
    <property type="entry name" value="FAD/NAD-binding_dom"/>
</dbReference>
<dbReference type="PRINTS" id="PR00469">
    <property type="entry name" value="PNDRDTASEII"/>
</dbReference>
<reference evidence="6 7" key="1">
    <citation type="submission" date="2022-06" db="EMBL/GenBank/DDBJ databases">
        <title>Paraconexibacter antarcticus.</title>
        <authorList>
            <person name="Kim C.S."/>
        </authorList>
    </citation>
    <scope>NUCLEOTIDE SEQUENCE [LARGE SCALE GENOMIC DNA]</scope>
    <source>
        <strain evidence="6 7">02-257</strain>
    </source>
</reference>
<dbReference type="RefSeq" id="WP_254573043.1">
    <property type="nucleotide sequence ID" value="NZ_CP098502.1"/>
</dbReference>
<evidence type="ECO:0000259" key="5">
    <source>
        <dbReference type="Pfam" id="PF07992"/>
    </source>
</evidence>
<accession>A0ABY5E0I8</accession>
<evidence type="ECO:0000313" key="7">
    <source>
        <dbReference type="Proteomes" id="UP001056035"/>
    </source>
</evidence>
<dbReference type="EMBL" id="CP098502">
    <property type="protein sequence ID" value="UTI66372.1"/>
    <property type="molecule type" value="Genomic_DNA"/>
</dbReference>
<dbReference type="InterPro" id="IPR050446">
    <property type="entry name" value="FAD-oxidoreductase/Apoptosis"/>
</dbReference>
<comment type="cofactor">
    <cofactor evidence="1">
        <name>FAD</name>
        <dbReference type="ChEBI" id="CHEBI:57692"/>
    </cofactor>
</comment>
<evidence type="ECO:0000313" key="6">
    <source>
        <dbReference type="EMBL" id="UTI66372.1"/>
    </source>
</evidence>
<evidence type="ECO:0000256" key="2">
    <source>
        <dbReference type="ARBA" id="ARBA00022630"/>
    </source>
</evidence>
<feature type="domain" description="FAD/NAD(P)-binding" evidence="5">
    <location>
        <begin position="7"/>
        <end position="302"/>
    </location>
</feature>
<dbReference type="PRINTS" id="PR00368">
    <property type="entry name" value="FADPNR"/>
</dbReference>
<name>A0ABY5E0I8_9ACTN</name>
<proteinExistence type="predicted"/>
<protein>
    <submittedName>
        <fullName evidence="6">FAD-dependent oxidoreductase</fullName>
    </submittedName>
</protein>
<dbReference type="Gene3D" id="3.50.50.60">
    <property type="entry name" value="FAD/NAD(P)-binding domain"/>
    <property type="match status" value="2"/>
</dbReference>
<keyword evidence="3" id="KW-0274">FAD</keyword>
<dbReference type="SUPFAM" id="SSF55424">
    <property type="entry name" value="FAD/NAD-linked reductases, dimerisation (C-terminal) domain"/>
    <property type="match status" value="1"/>
</dbReference>
<dbReference type="InterPro" id="IPR036188">
    <property type="entry name" value="FAD/NAD-bd_sf"/>
</dbReference>
<keyword evidence="7" id="KW-1185">Reference proteome</keyword>
<evidence type="ECO:0000256" key="1">
    <source>
        <dbReference type="ARBA" id="ARBA00001974"/>
    </source>
</evidence>
<gene>
    <name evidence="6" type="ORF">NBH00_09215</name>
</gene>
<dbReference type="InterPro" id="IPR016156">
    <property type="entry name" value="FAD/NAD-linked_Rdtase_dimer_sf"/>
</dbReference>
<sequence length="393" mass="41059">MADRTVDVLLIGGGIASATAAQTLREGGFTGSVLLVGRELDPPYHRPPVTKGYLAGEESKEDTLIDIPDDVEVLTRTSVLSLDPAAKTAKLSTKEEVAFTHALVATGAMVRRLSLDGANLDGIHYLRATGNADALRKEAESATNVVMVGGSYIGCETAATLTKLGRSCTILMQEAEPFDRHFGLTAAKHIRSVLEGHGVTVRGGVDVESFAGEGEAVSGVNLAGGETVPADLVVLGVGAQPDVMLAKKSGLPIGDLGGVRCDSRLRVEGFPGLYAAGDMCEYESVVHGRTLRVEHEEHAAAQGATVARQILGSEDAHTEVPYFFSDLADWLSLEYVGPAADWAEEVVEGSVEDGAFSVTYLDGEKRVVACLSIGGAPGLDAARERMASGEPVG</sequence>
<dbReference type="SUPFAM" id="SSF51905">
    <property type="entry name" value="FAD/NAD(P)-binding domain"/>
    <property type="match status" value="1"/>
</dbReference>
<keyword evidence="4" id="KW-0560">Oxidoreductase</keyword>
<organism evidence="6 7">
    <name type="scientific">Paraconexibacter antarcticus</name>
    <dbReference type="NCBI Taxonomy" id="2949664"/>
    <lineage>
        <taxon>Bacteria</taxon>
        <taxon>Bacillati</taxon>
        <taxon>Actinomycetota</taxon>
        <taxon>Thermoleophilia</taxon>
        <taxon>Solirubrobacterales</taxon>
        <taxon>Paraconexibacteraceae</taxon>
        <taxon>Paraconexibacter</taxon>
    </lineage>
</organism>
<dbReference type="PANTHER" id="PTHR43557">
    <property type="entry name" value="APOPTOSIS-INDUCING FACTOR 1"/>
    <property type="match status" value="1"/>
</dbReference>
<dbReference type="PANTHER" id="PTHR43557:SF2">
    <property type="entry name" value="RIESKE DOMAIN-CONTAINING PROTEIN-RELATED"/>
    <property type="match status" value="1"/>
</dbReference>
<dbReference type="Gene3D" id="3.30.390.30">
    <property type="match status" value="1"/>
</dbReference>
<keyword evidence="2" id="KW-0285">Flavoprotein</keyword>
<dbReference type="Proteomes" id="UP001056035">
    <property type="component" value="Chromosome"/>
</dbReference>
<evidence type="ECO:0000256" key="3">
    <source>
        <dbReference type="ARBA" id="ARBA00022827"/>
    </source>
</evidence>
<dbReference type="Pfam" id="PF07992">
    <property type="entry name" value="Pyr_redox_2"/>
    <property type="match status" value="1"/>
</dbReference>